<evidence type="ECO:0000313" key="8">
    <source>
        <dbReference type="EMBL" id="RKN03372.1"/>
    </source>
</evidence>
<dbReference type="InterPro" id="IPR036279">
    <property type="entry name" value="5-3_exonuclease_C_sf"/>
</dbReference>
<keyword evidence="2" id="KW-0378">Hydrolase</keyword>
<proteinExistence type="predicted"/>
<evidence type="ECO:0000256" key="3">
    <source>
        <dbReference type="ARBA" id="ARBA00022839"/>
    </source>
</evidence>
<dbReference type="InterPro" id="IPR008918">
    <property type="entry name" value="HhH2"/>
</dbReference>
<evidence type="ECO:0000313" key="9">
    <source>
        <dbReference type="EMBL" id="RKN13229.1"/>
    </source>
</evidence>
<evidence type="ECO:0000313" key="10">
    <source>
        <dbReference type="Proteomes" id="UP000268652"/>
    </source>
</evidence>
<dbReference type="GO" id="GO:0003677">
    <property type="term" value="F:DNA binding"/>
    <property type="evidence" value="ECO:0007669"/>
    <property type="project" value="UniProtKB-KW"/>
</dbReference>
<dbReference type="SUPFAM" id="SSF47807">
    <property type="entry name" value="5' to 3' exonuclease, C-terminal subdomain"/>
    <property type="match status" value="1"/>
</dbReference>
<accession>A0A3A9VS38</accession>
<dbReference type="PANTHER" id="PTHR42646">
    <property type="entry name" value="FLAP ENDONUCLEASE XNI"/>
    <property type="match status" value="1"/>
</dbReference>
<dbReference type="Gene3D" id="1.10.150.20">
    <property type="entry name" value="5' to 3' exonuclease, C-terminal subdomain"/>
    <property type="match status" value="1"/>
</dbReference>
<dbReference type="GO" id="GO:0033567">
    <property type="term" value="P:DNA replication, Okazaki fragment processing"/>
    <property type="evidence" value="ECO:0007669"/>
    <property type="project" value="InterPro"/>
</dbReference>
<keyword evidence="10" id="KW-1185">Reference proteome</keyword>
<evidence type="ECO:0000256" key="5">
    <source>
        <dbReference type="ARBA" id="ARBA00049957"/>
    </source>
</evidence>
<evidence type="ECO:0000313" key="11">
    <source>
        <dbReference type="Proteomes" id="UP000275024"/>
    </source>
</evidence>
<evidence type="ECO:0000259" key="7">
    <source>
        <dbReference type="SMART" id="SM00475"/>
    </source>
</evidence>
<dbReference type="InterPro" id="IPR029060">
    <property type="entry name" value="PIN-like_dom_sf"/>
</dbReference>
<dbReference type="EMBL" id="RBDX01000052">
    <property type="protein sequence ID" value="RKN03372.1"/>
    <property type="molecule type" value="Genomic_DNA"/>
</dbReference>
<dbReference type="InterPro" id="IPR020045">
    <property type="entry name" value="DNA_polI_H3TH"/>
</dbReference>
<evidence type="ECO:0000256" key="1">
    <source>
        <dbReference type="ARBA" id="ARBA00022722"/>
    </source>
</evidence>
<dbReference type="GO" id="GO:0008409">
    <property type="term" value="F:5'-3' exonuclease activity"/>
    <property type="evidence" value="ECO:0007669"/>
    <property type="project" value="InterPro"/>
</dbReference>
<sequence>MSPTAPLLLVDGHNLLYRAWYGFPTRITSRDKTVDRTGVFGFTALLRKAQTQHAQDHELFVVFDAEDGSNARAAQDSDYKAQRLAPGPGLIESLADIKRGLDAMKVGWIEQPGCEGDDVIATLTTAARTGGREVTVMSADRDFYQLLADPEVRLLNTGLAEDRRLTTGAHLSPRWGVTAAQWPDYRALTGDPADNIPGIHGIGPRTGARLLADGRHLQDIPVEDLKPAWIAQWEQVLRWREMIRLDHKVDVADDLLTGRPTGRLIPAAALLEELDLW</sequence>
<dbReference type="SMART" id="SM00475">
    <property type="entry name" value="53EXOc"/>
    <property type="match status" value="1"/>
</dbReference>
<dbReference type="SUPFAM" id="SSF88723">
    <property type="entry name" value="PIN domain-like"/>
    <property type="match status" value="1"/>
</dbReference>
<dbReference type="AlphaFoldDB" id="A0A3A9VS38"/>
<protein>
    <recommendedName>
        <fullName evidence="6">5'-3' exonuclease</fullName>
    </recommendedName>
</protein>
<dbReference type="Proteomes" id="UP000268652">
    <property type="component" value="Unassembled WGS sequence"/>
</dbReference>
<dbReference type="SMART" id="SM00279">
    <property type="entry name" value="HhH2"/>
    <property type="match status" value="1"/>
</dbReference>
<name>A0A3A9VS38_9ACTN</name>
<dbReference type="Gene3D" id="3.40.50.1010">
    <property type="entry name" value="5'-nuclease"/>
    <property type="match status" value="1"/>
</dbReference>
<dbReference type="RefSeq" id="WP_120700681.1">
    <property type="nucleotide sequence ID" value="NZ_RBDX01000052.1"/>
</dbReference>
<dbReference type="InterPro" id="IPR020046">
    <property type="entry name" value="5-3_exonucl_a-hlix_arch_N"/>
</dbReference>
<dbReference type="Pfam" id="PF02739">
    <property type="entry name" value="5_3_exonuc_N"/>
    <property type="match status" value="1"/>
</dbReference>
<dbReference type="CDD" id="cd09898">
    <property type="entry name" value="H3TH_53EXO"/>
    <property type="match status" value="1"/>
</dbReference>
<evidence type="ECO:0000256" key="4">
    <source>
        <dbReference type="ARBA" id="ARBA00023125"/>
    </source>
</evidence>
<evidence type="ECO:0000256" key="6">
    <source>
        <dbReference type="ARBA" id="ARBA00050026"/>
    </source>
</evidence>
<keyword evidence="4" id="KW-0238">DNA-binding</keyword>
<reference evidence="10 11" key="1">
    <citation type="submission" date="2018-09" db="EMBL/GenBank/DDBJ databases">
        <title>Streptomyces sp. nov. DS1-2, an endophytic actinomycete isolated from roots of Dendrobium scabrilingue.</title>
        <authorList>
            <person name="Kuncharoen N."/>
            <person name="Kudo T."/>
            <person name="Ohkuma M."/>
            <person name="Yuki M."/>
            <person name="Tanasupawat S."/>
        </authorList>
    </citation>
    <scope>NUCLEOTIDE SEQUENCE [LARGE SCALE GENOMIC DNA]</scope>
    <source>
        <strain evidence="8 11">AZ1-7</strain>
        <strain evidence="9 10">DS1-2</strain>
    </source>
</reference>
<gene>
    <name evidence="9" type="ORF">D7318_31580</name>
    <name evidence="8" type="ORF">D7319_31710</name>
</gene>
<organism evidence="8 11">
    <name type="scientific">Streptomyces radicis</name>
    <dbReference type="NCBI Taxonomy" id="1750517"/>
    <lineage>
        <taxon>Bacteria</taxon>
        <taxon>Bacillati</taxon>
        <taxon>Actinomycetota</taxon>
        <taxon>Actinomycetes</taxon>
        <taxon>Kitasatosporales</taxon>
        <taxon>Streptomycetaceae</taxon>
        <taxon>Streptomyces</taxon>
    </lineage>
</organism>
<dbReference type="CDD" id="cd09859">
    <property type="entry name" value="PIN_53EXO"/>
    <property type="match status" value="1"/>
</dbReference>
<comment type="function">
    <text evidence="5">5'-3' exonuclease acting preferentially on double-stranded DNA.</text>
</comment>
<dbReference type="EMBL" id="RBDY01000051">
    <property type="protein sequence ID" value="RKN13229.1"/>
    <property type="molecule type" value="Genomic_DNA"/>
</dbReference>
<keyword evidence="3" id="KW-0269">Exonuclease</keyword>
<dbReference type="GO" id="GO:0017108">
    <property type="term" value="F:5'-flap endonuclease activity"/>
    <property type="evidence" value="ECO:0007669"/>
    <property type="project" value="InterPro"/>
</dbReference>
<dbReference type="Proteomes" id="UP000275024">
    <property type="component" value="Unassembled WGS sequence"/>
</dbReference>
<dbReference type="InterPro" id="IPR002421">
    <property type="entry name" value="5-3_exonuclease"/>
</dbReference>
<evidence type="ECO:0000256" key="2">
    <source>
        <dbReference type="ARBA" id="ARBA00022801"/>
    </source>
</evidence>
<comment type="caution">
    <text evidence="8">The sequence shown here is derived from an EMBL/GenBank/DDBJ whole genome shotgun (WGS) entry which is preliminary data.</text>
</comment>
<dbReference type="OrthoDB" id="9806424at2"/>
<feature type="domain" description="5'-3' exonuclease" evidence="7">
    <location>
        <begin position="5"/>
        <end position="261"/>
    </location>
</feature>
<dbReference type="PANTHER" id="PTHR42646:SF2">
    <property type="entry name" value="5'-3' EXONUCLEASE FAMILY PROTEIN"/>
    <property type="match status" value="1"/>
</dbReference>
<keyword evidence="8" id="KW-0255">Endonuclease</keyword>
<keyword evidence="1" id="KW-0540">Nuclease</keyword>
<dbReference type="InterPro" id="IPR038969">
    <property type="entry name" value="FEN"/>
</dbReference>
<dbReference type="Pfam" id="PF01367">
    <property type="entry name" value="5_3_exonuc"/>
    <property type="match status" value="1"/>
</dbReference>